<name>A0A0A7S1Z0_FRIPE</name>
<gene>
    <name evidence="1" type="ORF">FPB0191_01622</name>
</gene>
<evidence type="ECO:0000313" key="2">
    <source>
        <dbReference type="Proteomes" id="UP000030901"/>
    </source>
</evidence>
<proteinExistence type="predicted"/>
<dbReference type="AlphaFoldDB" id="A0A0A7S1Z0"/>
<protein>
    <submittedName>
        <fullName evidence="1">Uncharacterized protein</fullName>
    </submittedName>
</protein>
<organism evidence="1 2">
    <name type="scientific">Frischella perrara</name>
    <dbReference type="NCBI Taxonomy" id="1267021"/>
    <lineage>
        <taxon>Bacteria</taxon>
        <taxon>Pseudomonadati</taxon>
        <taxon>Pseudomonadota</taxon>
        <taxon>Gammaproteobacteria</taxon>
        <taxon>Orbales</taxon>
        <taxon>Orbaceae</taxon>
        <taxon>Frischella</taxon>
    </lineage>
</organism>
<keyword evidence="2" id="KW-1185">Reference proteome</keyword>
<sequence length="41" mass="4835">MYVNKFNCQNVYAVNEEHKLITGWVNIKKDAQNQRLALARI</sequence>
<reference evidence="1 2" key="1">
    <citation type="journal article" date="2014" name="Appl. Environ. Microbiol.">
        <title>Gut symbionts from distinct hosts exhibit genotoxic activity via divergent colibactin biosynthetic pathways.</title>
        <authorList>
            <person name="Engel P."/>
            <person name="Vizcaino M.I."/>
            <person name="Crawford J.M."/>
        </authorList>
    </citation>
    <scope>NUCLEOTIDE SEQUENCE [LARGE SCALE GENOMIC DNA]</scope>
    <source>
        <strain evidence="1 2">PEB0191</strain>
    </source>
</reference>
<dbReference type="EMBL" id="CP009056">
    <property type="protein sequence ID" value="AJA45438.1"/>
    <property type="molecule type" value="Genomic_DNA"/>
</dbReference>
<dbReference type="Proteomes" id="UP000030901">
    <property type="component" value="Chromosome"/>
</dbReference>
<dbReference type="KEGG" id="fpp:FPB0191_01622"/>
<accession>A0A0A7S1Z0</accession>
<dbReference type="HOGENOM" id="CLU_3270458_0_0_6"/>
<evidence type="ECO:0000313" key="1">
    <source>
        <dbReference type="EMBL" id="AJA45438.1"/>
    </source>
</evidence>